<dbReference type="PATRIC" id="fig|1280951.3.peg.2686"/>
<reference evidence="1 2" key="1">
    <citation type="submission" date="2013-04" db="EMBL/GenBank/DDBJ databases">
        <title>Hyphomonas hirschiana VP5 Genome Sequencing.</title>
        <authorList>
            <person name="Lai Q."/>
            <person name="Shao Z."/>
        </authorList>
    </citation>
    <scope>NUCLEOTIDE SEQUENCE [LARGE SCALE GENOMIC DNA]</scope>
    <source>
        <strain evidence="1 2">VP5</strain>
    </source>
</reference>
<dbReference type="Proteomes" id="UP000025061">
    <property type="component" value="Unassembled WGS sequence"/>
</dbReference>
<sequence length="230" mass="23927">MMPTGVIPEIRQEIALIGQQTRDLATRYEQVFVNLRQALQAALAQAAGAAQRARIAMTIADAAASAISENFPNQPLRACAAGCGACCHLYVMVPPGVAEAVAAHVLRRLDAKGLAGLRLDLERAAAAAGALTDPSRLKHRCPLLGDDNLCTVYDARPPACRAFTSHSAAACRSLAFDPEGPVTAIPQSASHFRVYQEATGALQRAARAGGQPSAQTGLAAALLVALPEQA</sequence>
<evidence type="ECO:0000313" key="2">
    <source>
        <dbReference type="Proteomes" id="UP000025061"/>
    </source>
</evidence>
<name>A0A059FIT8_9PROT</name>
<protein>
    <recommendedName>
        <fullName evidence="3">Flagellin N-methylase</fullName>
    </recommendedName>
</protein>
<evidence type="ECO:0008006" key="3">
    <source>
        <dbReference type="Google" id="ProtNLM"/>
    </source>
</evidence>
<dbReference type="EMBL" id="ARYI01000012">
    <property type="protein sequence ID" value="KCZ90524.1"/>
    <property type="molecule type" value="Genomic_DNA"/>
</dbReference>
<organism evidence="1 2">
    <name type="scientific">Hyphomonas hirschiana VP5</name>
    <dbReference type="NCBI Taxonomy" id="1280951"/>
    <lineage>
        <taxon>Bacteria</taxon>
        <taxon>Pseudomonadati</taxon>
        <taxon>Pseudomonadota</taxon>
        <taxon>Alphaproteobacteria</taxon>
        <taxon>Hyphomonadales</taxon>
        <taxon>Hyphomonadaceae</taxon>
        <taxon>Hyphomonas</taxon>
    </lineage>
</organism>
<proteinExistence type="predicted"/>
<accession>A0A059FIT8</accession>
<gene>
    <name evidence="1" type="ORF">HHI_13335</name>
</gene>
<dbReference type="RefSeq" id="WP_049755114.1">
    <property type="nucleotide sequence ID" value="NZ_ARYI01000012.1"/>
</dbReference>
<keyword evidence="2" id="KW-1185">Reference proteome</keyword>
<dbReference type="OrthoDB" id="259086at2"/>
<dbReference type="AlphaFoldDB" id="A0A059FIT8"/>
<dbReference type="InterPro" id="IPR005358">
    <property type="entry name" value="Puta_zinc/iron-chelating_dom"/>
</dbReference>
<dbReference type="Pfam" id="PF03692">
    <property type="entry name" value="CxxCxxCC"/>
    <property type="match status" value="1"/>
</dbReference>
<comment type="caution">
    <text evidence="1">The sequence shown here is derived from an EMBL/GenBank/DDBJ whole genome shotgun (WGS) entry which is preliminary data.</text>
</comment>
<evidence type="ECO:0000313" key="1">
    <source>
        <dbReference type="EMBL" id="KCZ90524.1"/>
    </source>
</evidence>